<evidence type="ECO:0000313" key="5">
    <source>
        <dbReference type="Proteomes" id="UP000008555"/>
    </source>
</evidence>
<name>A9KGZ2_COXBN</name>
<protein>
    <submittedName>
        <fullName evidence="4">Carboxylesterase</fullName>
        <ecNumber evidence="4">3.1.1.1</ecNumber>
    </submittedName>
</protein>
<accession>A9KGZ2</accession>
<sequence>MKYNRITIFIELINMKPPLESITIPSAKPAVGSIIWLHGLGADWHDFADIVPRLGLPEDLHLRFLFPHAPIRPITVNANMQMRAWYDIYSLEDLSREDKNGIAQTQQSINQLIEQEILSGIPSDRIILAGFSQGGAMSLYTGLRYSKPLAGIIALSTYLPLANHLPKESRAANRSIPIFIAHGSADPVLPIILGKQTAHLLKELGYAVEWHEYSMEHQVCQEEIEAIGKWLTDRFS</sequence>
<dbReference type="Proteomes" id="UP000008555">
    <property type="component" value="Chromosome"/>
</dbReference>
<keyword evidence="2 4" id="KW-0378">Hydrolase</keyword>
<comment type="similarity">
    <text evidence="1">Belongs to the AB hydrolase superfamily. AB hydrolase 2 family.</text>
</comment>
<dbReference type="Gene3D" id="3.40.50.1820">
    <property type="entry name" value="alpha/beta hydrolase"/>
    <property type="match status" value="1"/>
</dbReference>
<dbReference type="AlphaFoldDB" id="A9KGZ2"/>
<dbReference type="PANTHER" id="PTHR10655">
    <property type="entry name" value="LYSOPHOSPHOLIPASE-RELATED"/>
    <property type="match status" value="1"/>
</dbReference>
<organism evidence="4 5">
    <name type="scientific">Coxiella burnetii (strain Dugway 5J108-111)</name>
    <dbReference type="NCBI Taxonomy" id="434922"/>
    <lineage>
        <taxon>Bacteria</taxon>
        <taxon>Pseudomonadati</taxon>
        <taxon>Pseudomonadota</taxon>
        <taxon>Gammaproteobacteria</taxon>
        <taxon>Legionellales</taxon>
        <taxon>Coxiellaceae</taxon>
        <taxon>Coxiella</taxon>
    </lineage>
</organism>
<evidence type="ECO:0000256" key="2">
    <source>
        <dbReference type="ARBA" id="ARBA00022801"/>
    </source>
</evidence>
<proteinExistence type="inferred from homology"/>
<dbReference type="InterPro" id="IPR050565">
    <property type="entry name" value="LYPA1-2/EST-like"/>
</dbReference>
<dbReference type="PANTHER" id="PTHR10655:SF17">
    <property type="entry name" value="LYSOPHOSPHOLIPASE-LIKE PROTEIN 1"/>
    <property type="match status" value="1"/>
</dbReference>
<dbReference type="HOGENOM" id="CLU_049413_3_2_6"/>
<dbReference type="Pfam" id="PF02230">
    <property type="entry name" value="Abhydrolase_2"/>
    <property type="match status" value="1"/>
</dbReference>
<dbReference type="EC" id="3.1.1.1" evidence="4"/>
<evidence type="ECO:0000256" key="1">
    <source>
        <dbReference type="ARBA" id="ARBA00006499"/>
    </source>
</evidence>
<feature type="domain" description="Phospholipase/carboxylesterase/thioesterase" evidence="3">
    <location>
        <begin position="24"/>
        <end position="231"/>
    </location>
</feature>
<dbReference type="GO" id="GO:0106435">
    <property type="term" value="F:carboxylesterase activity"/>
    <property type="evidence" value="ECO:0007669"/>
    <property type="project" value="UniProtKB-EC"/>
</dbReference>
<evidence type="ECO:0000259" key="3">
    <source>
        <dbReference type="Pfam" id="PF02230"/>
    </source>
</evidence>
<dbReference type="InterPro" id="IPR029058">
    <property type="entry name" value="AB_hydrolase_fold"/>
</dbReference>
<dbReference type="RefSeq" id="WP_011997402.1">
    <property type="nucleotide sequence ID" value="NC_009727.1"/>
</dbReference>
<gene>
    <name evidence="4" type="ordered locus">CBUD_2074</name>
</gene>
<dbReference type="SUPFAM" id="SSF53474">
    <property type="entry name" value="alpha/beta-Hydrolases"/>
    <property type="match status" value="1"/>
</dbReference>
<dbReference type="ESTHER" id="coxbu-CBU1975">
    <property type="family name" value="LYsophospholipase_carboxylesterase"/>
</dbReference>
<dbReference type="InterPro" id="IPR003140">
    <property type="entry name" value="PLipase/COase/thioEstase"/>
</dbReference>
<dbReference type="EMBL" id="CP000733">
    <property type="protein sequence ID" value="ABS77382.2"/>
    <property type="molecule type" value="Genomic_DNA"/>
</dbReference>
<dbReference type="KEGG" id="cbd:CBUD_2074"/>
<evidence type="ECO:0000313" key="4">
    <source>
        <dbReference type="EMBL" id="ABS77382.2"/>
    </source>
</evidence>
<reference evidence="4 5" key="1">
    <citation type="journal article" date="2009" name="Infect. Immun.">
        <title>Comparative genomics reveal extensive transposon-mediated genomic plasticity and diversity among potential effector proteins within the genus Coxiella.</title>
        <authorList>
            <person name="Beare P.A."/>
            <person name="Unsworth N."/>
            <person name="Andoh M."/>
            <person name="Voth D.E."/>
            <person name="Omsland A."/>
            <person name="Gilk S.D."/>
            <person name="Williams K.P."/>
            <person name="Sobral B.W."/>
            <person name="Kupko J.J.III."/>
            <person name="Porcella S.F."/>
            <person name="Samuel J.E."/>
            <person name="Heinzen R.A."/>
        </authorList>
    </citation>
    <scope>NUCLEOTIDE SEQUENCE [LARGE SCALE GENOMIC DNA]</scope>
    <source>
        <strain evidence="4 5">Dugway 5J108-111</strain>
    </source>
</reference>